<dbReference type="RefSeq" id="WP_198056789.1">
    <property type="nucleotide sequence ID" value="NZ_JAEDAF010000001.1"/>
</dbReference>
<dbReference type="Proteomes" id="UP000651738">
    <property type="component" value="Unassembled WGS sequence"/>
</dbReference>
<evidence type="ECO:0000256" key="1">
    <source>
        <dbReference type="SAM" id="SignalP"/>
    </source>
</evidence>
<reference evidence="2 3" key="1">
    <citation type="submission" date="2020-12" db="EMBL/GenBank/DDBJ databases">
        <title>Draft genome sequence of Halomonas pacifica strain CARE-V15.</title>
        <authorList>
            <person name="Vignesh N."/>
            <person name="Thabitha A."/>
            <person name="Saravanan R."/>
            <person name="Manigandan V."/>
        </authorList>
    </citation>
    <scope>NUCLEOTIDE SEQUENCE [LARGE SCALE GENOMIC DNA]</scope>
    <source>
        <strain evidence="2 3">CARE-V15</strain>
    </source>
</reference>
<accession>A0ABD4KWI0</accession>
<evidence type="ECO:0000313" key="3">
    <source>
        <dbReference type="Proteomes" id="UP000651738"/>
    </source>
</evidence>
<evidence type="ECO:0000313" key="2">
    <source>
        <dbReference type="EMBL" id="MBH8578762.1"/>
    </source>
</evidence>
<gene>
    <name evidence="2" type="ORF">I7V36_01535</name>
</gene>
<organism evidence="2 3">
    <name type="scientific">Bisbaumannia pacifica</name>
    <dbReference type="NCBI Taxonomy" id="77098"/>
    <lineage>
        <taxon>Bacteria</taxon>
        <taxon>Pseudomonadati</taxon>
        <taxon>Pseudomonadota</taxon>
        <taxon>Gammaproteobacteria</taxon>
        <taxon>Oceanospirillales</taxon>
        <taxon>Halomonadaceae</taxon>
        <taxon>Bisbaumannia</taxon>
    </lineage>
</organism>
<name>A0ABD4KWI0_9GAMM</name>
<feature type="signal peptide" evidence="1">
    <location>
        <begin position="1"/>
        <end position="26"/>
    </location>
</feature>
<keyword evidence="1" id="KW-0732">Signal</keyword>
<dbReference type="AlphaFoldDB" id="A0ABD4KWI0"/>
<dbReference type="EMBL" id="JAEDAF010000001">
    <property type="protein sequence ID" value="MBH8578762.1"/>
    <property type="molecule type" value="Genomic_DNA"/>
</dbReference>
<feature type="chain" id="PRO_5044804981" evidence="1">
    <location>
        <begin position="27"/>
        <end position="101"/>
    </location>
</feature>
<proteinExistence type="predicted"/>
<protein>
    <submittedName>
        <fullName evidence="2">DUF5334 family protein</fullName>
    </submittedName>
</protein>
<sequence length="101" mass="11311">MGSASRWATLLFAASLALFASSHAAAADWDGYDWETDASMRMEAQPGIQPGDRIELYDAGYDSTHLATVETVIPFDESLLILEIYDHTAEKPRTIEFYLHR</sequence>
<dbReference type="InterPro" id="IPR035160">
    <property type="entry name" value="DUF5334"/>
</dbReference>
<dbReference type="Pfam" id="PF17268">
    <property type="entry name" value="DUF5334"/>
    <property type="match status" value="1"/>
</dbReference>
<comment type="caution">
    <text evidence="2">The sequence shown here is derived from an EMBL/GenBank/DDBJ whole genome shotgun (WGS) entry which is preliminary data.</text>
</comment>